<evidence type="ECO:0000313" key="9">
    <source>
        <dbReference type="WBParaSite" id="L893_g21007.t1"/>
    </source>
</evidence>
<feature type="compositionally biased region" description="Polar residues" evidence="7">
    <location>
        <begin position="588"/>
        <end position="606"/>
    </location>
</feature>
<evidence type="ECO:0000256" key="3">
    <source>
        <dbReference type="ARBA" id="ARBA00022989"/>
    </source>
</evidence>
<evidence type="ECO:0000313" key="8">
    <source>
        <dbReference type="Proteomes" id="UP000095287"/>
    </source>
</evidence>
<dbReference type="GO" id="GO:0034707">
    <property type="term" value="C:chloride channel complex"/>
    <property type="evidence" value="ECO:0007669"/>
    <property type="project" value="UniProtKB-KW"/>
</dbReference>
<feature type="region of interest" description="Disordered" evidence="7">
    <location>
        <begin position="667"/>
        <end position="730"/>
    </location>
</feature>
<dbReference type="PANTHER" id="PTHR10736">
    <property type="entry name" value="BESTROPHIN"/>
    <property type="match status" value="1"/>
</dbReference>
<keyword evidence="2 6" id="KW-0812">Transmembrane</keyword>
<feature type="transmembrane region" description="Helical" evidence="6">
    <location>
        <begin position="36"/>
        <end position="53"/>
    </location>
</feature>
<feature type="compositionally biased region" description="Basic and acidic residues" evidence="7">
    <location>
        <begin position="617"/>
        <end position="635"/>
    </location>
</feature>
<dbReference type="PANTHER" id="PTHR10736:SF33">
    <property type="entry name" value="BESTROPHIN HOMOLOG"/>
    <property type="match status" value="1"/>
</dbReference>
<feature type="region of interest" description="Disordered" evidence="7">
    <location>
        <begin position="586"/>
        <end position="652"/>
    </location>
</feature>
<comment type="similarity">
    <text evidence="5 6">Belongs to the anion channel-forming bestrophin (TC 1.A.46) family. Calcium-sensitive chloride channel subfamily.</text>
</comment>
<protein>
    <recommendedName>
        <fullName evidence="6">Bestrophin homolog</fullName>
    </recommendedName>
</protein>
<feature type="compositionally biased region" description="Polar residues" evidence="7">
    <location>
        <begin position="642"/>
        <end position="652"/>
    </location>
</feature>
<feature type="compositionally biased region" description="Basic and acidic residues" evidence="7">
    <location>
        <begin position="680"/>
        <end position="691"/>
    </location>
</feature>
<keyword evidence="6" id="KW-0813">Transport</keyword>
<evidence type="ECO:0000256" key="1">
    <source>
        <dbReference type="ARBA" id="ARBA00004370"/>
    </source>
</evidence>
<name>A0A1I7YYE3_9BILA</name>
<evidence type="ECO:0000256" key="5">
    <source>
        <dbReference type="ARBA" id="ARBA00034769"/>
    </source>
</evidence>
<keyword evidence="4 6" id="KW-0472">Membrane</keyword>
<dbReference type="GO" id="GO:0005886">
    <property type="term" value="C:plasma membrane"/>
    <property type="evidence" value="ECO:0007669"/>
    <property type="project" value="UniProtKB-SubCell"/>
</dbReference>
<dbReference type="Proteomes" id="UP000095287">
    <property type="component" value="Unplaced"/>
</dbReference>
<keyword evidence="6" id="KW-0869">Chloride channel</keyword>
<evidence type="ECO:0000256" key="7">
    <source>
        <dbReference type="SAM" id="MobiDB-lite"/>
    </source>
</evidence>
<dbReference type="GO" id="GO:0005254">
    <property type="term" value="F:chloride channel activity"/>
    <property type="evidence" value="ECO:0007669"/>
    <property type="project" value="UniProtKB-KW"/>
</dbReference>
<keyword evidence="3 6" id="KW-1133">Transmembrane helix</keyword>
<dbReference type="AlphaFoldDB" id="A0A1I7YYE3"/>
<organism evidence="8 9">
    <name type="scientific">Steinernema glaseri</name>
    <dbReference type="NCBI Taxonomy" id="37863"/>
    <lineage>
        <taxon>Eukaryota</taxon>
        <taxon>Metazoa</taxon>
        <taxon>Ecdysozoa</taxon>
        <taxon>Nematoda</taxon>
        <taxon>Chromadorea</taxon>
        <taxon>Rhabditida</taxon>
        <taxon>Tylenchina</taxon>
        <taxon>Panagrolaimomorpha</taxon>
        <taxon>Strongyloidoidea</taxon>
        <taxon>Steinernematidae</taxon>
        <taxon>Steinernema</taxon>
    </lineage>
</organism>
<comment type="subcellular location">
    <subcellularLocation>
        <location evidence="6">Cell membrane</location>
        <topology evidence="6">Multi-pass membrane protein</topology>
    </subcellularLocation>
    <subcellularLocation>
        <location evidence="1">Membrane</location>
    </subcellularLocation>
</comment>
<keyword evidence="6" id="KW-0407">Ion channel</keyword>
<keyword evidence="6" id="KW-0406">Ion transport</keyword>
<evidence type="ECO:0000256" key="6">
    <source>
        <dbReference type="RuleBase" id="RU363126"/>
    </source>
</evidence>
<proteinExistence type="inferred from homology"/>
<evidence type="ECO:0000256" key="2">
    <source>
        <dbReference type="ARBA" id="ARBA00022692"/>
    </source>
</evidence>
<keyword evidence="6" id="KW-0868">Chloride</keyword>
<dbReference type="InterPro" id="IPR021134">
    <property type="entry name" value="Bestrophin-like"/>
</dbReference>
<evidence type="ECO:0000256" key="4">
    <source>
        <dbReference type="ARBA" id="ARBA00023136"/>
    </source>
</evidence>
<dbReference type="WBParaSite" id="L893_g21007.t1">
    <property type="protein sequence ID" value="L893_g21007.t1"/>
    <property type="gene ID" value="L893_g21007"/>
</dbReference>
<dbReference type="InterPro" id="IPR000615">
    <property type="entry name" value="Bestrophin"/>
</dbReference>
<feature type="transmembrane region" description="Helical" evidence="6">
    <location>
        <begin position="65"/>
        <end position="90"/>
    </location>
</feature>
<dbReference type="Pfam" id="PF01062">
    <property type="entry name" value="Bestrophin"/>
    <property type="match status" value="1"/>
</dbReference>
<keyword evidence="8" id="KW-1185">Reference proteome</keyword>
<feature type="compositionally biased region" description="Polar residues" evidence="7">
    <location>
        <begin position="701"/>
        <end position="714"/>
    </location>
</feature>
<accession>A0A1I7YYE3</accession>
<keyword evidence="6" id="KW-1003">Cell membrane</keyword>
<comment type="function">
    <text evidence="6">Forms chloride channels.</text>
</comment>
<reference evidence="9" key="1">
    <citation type="submission" date="2016-11" db="UniProtKB">
        <authorList>
            <consortium name="WormBaseParasite"/>
        </authorList>
    </citation>
    <scope>IDENTIFICATION</scope>
</reference>
<sequence>MTVTYSLDVSSSTFLGIHKLLFRWKGSIWKSTYPELLLWLFLYTILSMTYRYVLDQEQQTTFEDLAAFFYTYGDYIPITFMLGFYVSAVFARWGEIFNNLGWIDSPALLIATYMRGADDTARMMRRNVLRYLVLTQALVYRDVSTTVRKRFPTLNHLVTAGIMTENELKEFDKIVSPHIKYWQPMQWAFTLIRKARDARIIDNDIIYADLLEKLRQYRVQVLNLTLYDWVPVPLVYTQVVNLAVRSYFIIALMGRQYLITDRNIPNARSIDLKVPIMTILQFLFYVGWIKVAEVLLNPLGEDDDDFETNYIIDRNLQVGYSIVDDGYNRCPELEKDIFWESVVPELLYTVESAQRPYNPIIGSCSDLNTADDAFMLRPRKKRLFSTASSTIGAGPDRRTSIFGTDENCDVVPVLNHPFPRSGSVDQNFNGRHFSFHERSSRFGDFLKRKFTRQCSRRSRQDSESSVDLPPDKFNGMYSVSARLPSKNDNNRNWYQNGISRNSSMCSSVFMDSHTNPFNQTVVSNFGHSLHASIPGAMENADTSQLNTILEQTQAGEDNERAANSGTWTVNELLPVIQEEEQEKVRKIANSNNSPTASISGVSSEGTSMRKKSVASNDIRKEALVKSISRRNDSRKSSACPVDNSTSTETQIRPITVKDLKRAVDNDAFQYSSDDEDESDDQLRSAIEERRKQTERKRRKASSSTPQLRRNSSSAPGKMRWSLGDRDTASD</sequence>